<keyword evidence="1" id="KW-0812">Transmembrane</keyword>
<keyword evidence="1" id="KW-0472">Membrane</keyword>
<protein>
    <submittedName>
        <fullName evidence="2">Uncharacterized protein</fullName>
    </submittedName>
</protein>
<sequence>MESTSQADDSAARTADSTVAGQGGRFFALNPRQILKIVVYGLLLINFAHYFSNDINVLRHTVHEGWRWMDWTTAFATTLDESAWFLLLLLLELETYLLSDAAFTKGRLRLMHGLRVVCYLAIGHTVFAFSEYLLELNRATEHMGVALCSFADSGLSFARNLQYWDLSAANCEQLSRDTHFFQFAQNQVLTDSAGMVVEWELAWADLFEVLLWLLILMMIEVMVRLQEKGVAGGAKLRIAQGFKGLLYSLLWLIAAYWAYRGHWVFAWDEALWILGFMAIGMNLSQWRQEIRADVAP</sequence>
<evidence type="ECO:0000256" key="1">
    <source>
        <dbReference type="SAM" id="Phobius"/>
    </source>
</evidence>
<dbReference type="Proteomes" id="UP001626537">
    <property type="component" value="Chromosome"/>
</dbReference>
<gene>
    <name evidence="2" type="ORF">R0135_08940</name>
</gene>
<feature type="transmembrane region" description="Helical" evidence="1">
    <location>
        <begin position="34"/>
        <end position="51"/>
    </location>
</feature>
<feature type="transmembrane region" description="Helical" evidence="1">
    <location>
        <begin position="201"/>
        <end position="223"/>
    </location>
</feature>
<keyword evidence="3" id="KW-1185">Reference proteome</keyword>
<evidence type="ECO:0000313" key="3">
    <source>
        <dbReference type="Proteomes" id="UP001626537"/>
    </source>
</evidence>
<organism evidence="2 3">
    <name type="scientific">Congregibacter variabilis</name>
    <dbReference type="NCBI Taxonomy" id="3081200"/>
    <lineage>
        <taxon>Bacteria</taxon>
        <taxon>Pseudomonadati</taxon>
        <taxon>Pseudomonadota</taxon>
        <taxon>Gammaproteobacteria</taxon>
        <taxon>Cellvibrionales</taxon>
        <taxon>Halieaceae</taxon>
        <taxon>Congregibacter</taxon>
    </lineage>
</organism>
<keyword evidence="1" id="KW-1133">Transmembrane helix</keyword>
<feature type="transmembrane region" description="Helical" evidence="1">
    <location>
        <begin position="71"/>
        <end position="91"/>
    </location>
</feature>
<reference evidence="2 3" key="1">
    <citation type="submission" date="2023-10" db="EMBL/GenBank/DDBJ databases">
        <title>Two novel species belonging to the OM43/NOR5 clade.</title>
        <authorList>
            <person name="Park M."/>
        </authorList>
    </citation>
    <scope>NUCLEOTIDE SEQUENCE [LARGE SCALE GENOMIC DNA]</scope>
    <source>
        <strain evidence="2 3">IMCC43200</strain>
    </source>
</reference>
<proteinExistence type="predicted"/>
<feature type="transmembrane region" description="Helical" evidence="1">
    <location>
        <begin position="112"/>
        <end position="134"/>
    </location>
</feature>
<feature type="transmembrane region" description="Helical" evidence="1">
    <location>
        <begin position="244"/>
        <end position="259"/>
    </location>
</feature>
<accession>A0ABZ0HYD9</accession>
<name>A0ABZ0HYD9_9GAMM</name>
<dbReference type="EMBL" id="CP136864">
    <property type="protein sequence ID" value="WOJ91915.1"/>
    <property type="molecule type" value="Genomic_DNA"/>
</dbReference>
<dbReference type="RefSeq" id="WP_407346479.1">
    <property type="nucleotide sequence ID" value="NZ_CP136864.1"/>
</dbReference>
<evidence type="ECO:0000313" key="2">
    <source>
        <dbReference type="EMBL" id="WOJ91915.1"/>
    </source>
</evidence>